<gene>
    <name evidence="5" type="ORF">RBATCC27255_01756</name>
</gene>
<dbReference type="GO" id="GO:0005829">
    <property type="term" value="C:cytosol"/>
    <property type="evidence" value="ECO:0007669"/>
    <property type="project" value="TreeGrafter"/>
</dbReference>
<dbReference type="SUPFAM" id="SSF55315">
    <property type="entry name" value="L30e-like"/>
    <property type="match status" value="1"/>
</dbReference>
<reference evidence="5" key="1">
    <citation type="journal article" date="2018" name="Environ. Microbiol.">
        <title>Sporulation capability and amylosome conservation among diverse human colonic and rumen isolates of the keystone starch-degrader Ruminococcus bromii.</title>
        <authorList>
            <person name="Mukhopadhya I."/>
            <person name="Morais S."/>
            <person name="Laverde-Gomez J."/>
            <person name="Sheridan P.O."/>
            <person name="Walker A.W."/>
            <person name="Kelly W."/>
            <person name="Klieve A.V."/>
            <person name="Ouwerkerk D."/>
            <person name="Duncan S.H."/>
            <person name="Louis P."/>
            <person name="Koropatkin N."/>
            <person name="Cockburn D."/>
            <person name="Kibler R."/>
            <person name="Cooper P.J."/>
            <person name="Sandoval C."/>
            <person name="Crost E."/>
            <person name="Juge N."/>
            <person name="Bayer E.A."/>
            <person name="Flint H.J."/>
        </authorList>
    </citation>
    <scope>NUCLEOTIDE SEQUENCE [LARGE SCALE GENOMIC DNA]</scope>
    <source>
        <strain evidence="5">ATCC 27255</strain>
    </source>
</reference>
<keyword evidence="6" id="KW-1185">Reference proteome</keyword>
<dbReference type="GO" id="GO:0032259">
    <property type="term" value="P:methylation"/>
    <property type="evidence" value="ECO:0007669"/>
    <property type="project" value="UniProtKB-KW"/>
</dbReference>
<evidence type="ECO:0000256" key="1">
    <source>
        <dbReference type="ARBA" id="ARBA00007228"/>
    </source>
</evidence>
<dbReference type="InterPro" id="IPR013123">
    <property type="entry name" value="SpoU_subst-bd"/>
</dbReference>
<protein>
    <submittedName>
        <fullName evidence="5">Putative TrmH family tRNA/rRNA methyltransferase</fullName>
        <ecNumber evidence="5">2.1.1.-</ecNumber>
    </submittedName>
</protein>
<feature type="domain" description="RNA 2-O ribose methyltransferase substrate binding" evidence="4">
    <location>
        <begin position="16"/>
        <end position="91"/>
    </location>
</feature>
<comment type="similarity">
    <text evidence="1">Belongs to the class IV-like SAM-binding methyltransferase superfamily. RNA methyltransferase TrmH family.</text>
</comment>
<dbReference type="Gene3D" id="3.40.1280.10">
    <property type="match status" value="1"/>
</dbReference>
<keyword evidence="3 5" id="KW-0808">Transferase</keyword>
<dbReference type="CDD" id="cd18103">
    <property type="entry name" value="SpoU-like_RlmB"/>
    <property type="match status" value="1"/>
</dbReference>
<dbReference type="Pfam" id="PF08032">
    <property type="entry name" value="SpoU_sub_bind"/>
    <property type="match status" value="1"/>
</dbReference>
<dbReference type="InterPro" id="IPR029026">
    <property type="entry name" value="tRNA_m1G_MTases_N"/>
</dbReference>
<dbReference type="Gene3D" id="3.30.1330.30">
    <property type="match status" value="1"/>
</dbReference>
<organism evidence="5 6">
    <name type="scientific">Ruminococcus bromii</name>
    <dbReference type="NCBI Taxonomy" id="40518"/>
    <lineage>
        <taxon>Bacteria</taxon>
        <taxon>Bacillati</taxon>
        <taxon>Bacillota</taxon>
        <taxon>Clostridia</taxon>
        <taxon>Eubacteriales</taxon>
        <taxon>Oscillospiraceae</taxon>
        <taxon>Ruminococcus</taxon>
    </lineage>
</organism>
<comment type="caution">
    <text evidence="5">The sequence shown here is derived from an EMBL/GenBank/DDBJ whole genome shotgun (WGS) entry which is preliminary data.</text>
</comment>
<evidence type="ECO:0000313" key="5">
    <source>
        <dbReference type="EMBL" id="PKD26891.1"/>
    </source>
</evidence>
<keyword evidence="2 5" id="KW-0489">Methyltransferase</keyword>
<dbReference type="InterPro" id="IPR004441">
    <property type="entry name" value="rRNA_MeTrfase_TrmH"/>
</dbReference>
<dbReference type="Proteomes" id="UP000233425">
    <property type="component" value="Unassembled WGS sequence"/>
</dbReference>
<dbReference type="Pfam" id="PF00588">
    <property type="entry name" value="SpoU_methylase"/>
    <property type="match status" value="1"/>
</dbReference>
<dbReference type="InterPro" id="IPR029028">
    <property type="entry name" value="Alpha/beta_knot_MTases"/>
</dbReference>
<name>A0A2N0UIT7_9FIRM</name>
<evidence type="ECO:0000259" key="4">
    <source>
        <dbReference type="SMART" id="SM00967"/>
    </source>
</evidence>
<dbReference type="PANTHER" id="PTHR46429">
    <property type="entry name" value="23S RRNA (GUANOSINE-2'-O-)-METHYLTRANSFERASE RLMB"/>
    <property type="match status" value="1"/>
</dbReference>
<dbReference type="SMART" id="SM00967">
    <property type="entry name" value="SpoU_sub_bind"/>
    <property type="match status" value="1"/>
</dbReference>
<proteinExistence type="inferred from homology"/>
<dbReference type="InterPro" id="IPR029064">
    <property type="entry name" value="Ribosomal_eL30-like_sf"/>
</dbReference>
<accession>A0A2N0UIT7</accession>
<dbReference type="PANTHER" id="PTHR46429:SF1">
    <property type="entry name" value="23S RRNA (GUANOSINE-2'-O-)-METHYLTRANSFERASE RLMB"/>
    <property type="match status" value="1"/>
</dbReference>
<evidence type="ECO:0000256" key="2">
    <source>
        <dbReference type="ARBA" id="ARBA00022603"/>
    </source>
</evidence>
<sequence>MMKNEKIENTEQKPDVIAGRNPVSEAVRSNRPIDKILVARGEKSGAIVGILAKARDKKIPVKEVDRTKLDYVSGGATHQGIVAFAAAKDYSTVEDILEYAESRGEAPFVVVLDEVEDPHNLGAIIRTAECAGVHGIIIPKRRSAGLSYTVAKASAGAIEYMRVARVTNIAVTLDELKEKGVWVYGADMDGTDYDKCDFSGACAIVIGNEGKGISRLVREKCDVIVSLPMKGQINSLNASVAAGILMYKAMKNR</sequence>
<dbReference type="AlphaFoldDB" id="A0A2N0UIT7"/>
<dbReference type="EC" id="2.1.1.-" evidence="5"/>
<dbReference type="GO" id="GO:0003723">
    <property type="term" value="F:RNA binding"/>
    <property type="evidence" value="ECO:0007669"/>
    <property type="project" value="InterPro"/>
</dbReference>
<dbReference type="SUPFAM" id="SSF75217">
    <property type="entry name" value="alpha/beta knot"/>
    <property type="match status" value="1"/>
</dbReference>
<dbReference type="FunFam" id="3.40.1280.10:FF:000008">
    <property type="entry name" value="Group 3 RNA methyltransferase TrmH"/>
    <property type="match status" value="1"/>
</dbReference>
<dbReference type="NCBIfam" id="TIGR00186">
    <property type="entry name" value="rRNA_methyl_3"/>
    <property type="match status" value="1"/>
</dbReference>
<evidence type="ECO:0000256" key="3">
    <source>
        <dbReference type="ARBA" id="ARBA00022679"/>
    </source>
</evidence>
<dbReference type="InterPro" id="IPR001537">
    <property type="entry name" value="SpoU_MeTrfase"/>
</dbReference>
<evidence type="ECO:0000313" key="6">
    <source>
        <dbReference type="Proteomes" id="UP000233425"/>
    </source>
</evidence>
<dbReference type="EMBL" id="NNSR01000073">
    <property type="protein sequence ID" value="PKD26891.1"/>
    <property type="molecule type" value="Genomic_DNA"/>
</dbReference>
<dbReference type="GO" id="GO:0006396">
    <property type="term" value="P:RNA processing"/>
    <property type="evidence" value="ECO:0007669"/>
    <property type="project" value="InterPro"/>
</dbReference>
<dbReference type="GO" id="GO:0008173">
    <property type="term" value="F:RNA methyltransferase activity"/>
    <property type="evidence" value="ECO:0007669"/>
    <property type="project" value="InterPro"/>
</dbReference>